<comment type="caution">
    <text evidence="1">The sequence shown here is derived from an EMBL/GenBank/DDBJ whole genome shotgun (WGS) entry which is preliminary data.</text>
</comment>
<gene>
    <name evidence="1" type="ORF">D8843_09370</name>
</gene>
<evidence type="ECO:0000313" key="2">
    <source>
        <dbReference type="Proteomes" id="UP000280535"/>
    </source>
</evidence>
<name>A0A3R9IZY7_STRMT</name>
<reference evidence="1 2" key="1">
    <citation type="submission" date="2018-11" db="EMBL/GenBank/DDBJ databases">
        <title>Species Designations Belie Phenotypic and Genotypic Heterogeneity in Oral Streptococci.</title>
        <authorList>
            <person name="Velsko I."/>
        </authorList>
    </citation>
    <scope>NUCLEOTIDE SEQUENCE [LARGE SCALE GENOMIC DNA]</scope>
    <source>
        <strain evidence="1 2">BCC49</strain>
    </source>
</reference>
<accession>A0A3R9IZY7</accession>
<dbReference type="InterPro" id="IPR011990">
    <property type="entry name" value="TPR-like_helical_dom_sf"/>
</dbReference>
<dbReference type="SUPFAM" id="SSF48452">
    <property type="entry name" value="TPR-like"/>
    <property type="match status" value="1"/>
</dbReference>
<dbReference type="AlphaFoldDB" id="A0A3R9IZY7"/>
<dbReference type="Gene3D" id="1.25.40.10">
    <property type="entry name" value="Tetratricopeptide repeat domain"/>
    <property type="match status" value="1"/>
</dbReference>
<proteinExistence type="predicted"/>
<evidence type="ECO:0000313" key="1">
    <source>
        <dbReference type="EMBL" id="RSI95333.1"/>
    </source>
</evidence>
<dbReference type="EMBL" id="RJOA01000029">
    <property type="protein sequence ID" value="RSI95333.1"/>
    <property type="molecule type" value="Genomic_DNA"/>
</dbReference>
<protein>
    <recommendedName>
        <fullName evidence="3">Tetratricopeptide repeat protein</fullName>
    </recommendedName>
</protein>
<evidence type="ECO:0008006" key="3">
    <source>
        <dbReference type="Google" id="ProtNLM"/>
    </source>
</evidence>
<dbReference type="Proteomes" id="UP000280535">
    <property type="component" value="Unassembled WGS sequence"/>
</dbReference>
<organism evidence="1 2">
    <name type="scientific">Streptococcus mitis</name>
    <dbReference type="NCBI Taxonomy" id="28037"/>
    <lineage>
        <taxon>Bacteria</taxon>
        <taxon>Bacillati</taxon>
        <taxon>Bacillota</taxon>
        <taxon>Bacilli</taxon>
        <taxon>Lactobacillales</taxon>
        <taxon>Streptococcaceae</taxon>
        <taxon>Streptococcus</taxon>
        <taxon>Streptococcus mitis group</taxon>
    </lineage>
</organism>
<sequence>MEFYLYIININSKEEINLNDEERNLKNILKIQNQKLFPIELYKEYATILYTQKKFDEAIEFYEEFLWYLNKDELNNMYQCYKELGKDKEAGKLKQHYINTM</sequence>